<dbReference type="AlphaFoldDB" id="A0A409W8H4"/>
<accession>A0A409W8H4</accession>
<reference evidence="2 3" key="1">
    <citation type="journal article" date="2018" name="Evol. Lett.">
        <title>Horizontal gene cluster transfer increased hallucinogenic mushroom diversity.</title>
        <authorList>
            <person name="Reynolds H.T."/>
            <person name="Vijayakumar V."/>
            <person name="Gluck-Thaler E."/>
            <person name="Korotkin H.B."/>
            <person name="Matheny P.B."/>
            <person name="Slot J.C."/>
        </authorList>
    </citation>
    <scope>NUCLEOTIDE SEQUENCE [LARGE SCALE GENOMIC DNA]</scope>
    <source>
        <strain evidence="2 3">2629</strain>
    </source>
</reference>
<gene>
    <name evidence="2" type="ORF">CVT24_003190</name>
</gene>
<dbReference type="Proteomes" id="UP000284842">
    <property type="component" value="Unassembled WGS sequence"/>
</dbReference>
<evidence type="ECO:0000313" key="3">
    <source>
        <dbReference type="Proteomes" id="UP000284842"/>
    </source>
</evidence>
<feature type="domain" description="G" evidence="1">
    <location>
        <begin position="26"/>
        <end position="105"/>
    </location>
</feature>
<dbReference type="InterPro" id="IPR027417">
    <property type="entry name" value="P-loop_NTPase"/>
</dbReference>
<dbReference type="SUPFAM" id="SSF52540">
    <property type="entry name" value="P-loop containing nucleoside triphosphate hydrolases"/>
    <property type="match status" value="1"/>
</dbReference>
<dbReference type="InParanoid" id="A0A409W8H4"/>
<dbReference type="OrthoDB" id="8954335at2759"/>
<dbReference type="Pfam" id="PF01926">
    <property type="entry name" value="MMR_HSR1"/>
    <property type="match status" value="1"/>
</dbReference>
<proteinExistence type="predicted"/>
<evidence type="ECO:0000259" key="1">
    <source>
        <dbReference type="Pfam" id="PF01926"/>
    </source>
</evidence>
<dbReference type="EMBL" id="NHTK01005728">
    <property type="protein sequence ID" value="PPQ74765.1"/>
    <property type="molecule type" value="Genomic_DNA"/>
</dbReference>
<keyword evidence="3" id="KW-1185">Reference proteome</keyword>
<protein>
    <recommendedName>
        <fullName evidence="1">G domain-containing protein</fullName>
    </recommendedName>
</protein>
<dbReference type="CDD" id="cd00882">
    <property type="entry name" value="Ras_like_GTPase"/>
    <property type="match status" value="1"/>
</dbReference>
<dbReference type="GO" id="GO:0005525">
    <property type="term" value="F:GTP binding"/>
    <property type="evidence" value="ECO:0007669"/>
    <property type="project" value="InterPro"/>
</dbReference>
<sequence>MALPLVQTGDVSIERWTSKVPLEGHRILLLGATGSGKSSFIEALAGSHNLLGISGSTLASVTQDVQAFKVVNVQAKQYDNDVWPVFIIDTPGQEMLKRSEDHFGQLQNVIWKDEVKRGAVMVKFQNTQASALEILIGAQVWDSIFSSVFNPNGKTELPPLVLTELMGRIQNARHERQVILRDRFQLLTLPDPGCDLDSTLIQLLKDVDGRLTNYIHQLVVFGSPVPNVPDPESIMYQHLFSITLSWQQFIHANKFALTQSPSLSPARRAVLKKSLRASIDNFISAYVTLNTVGNPPSNVQPFAPTVKLGMLDQIKLTTLMQAKRLQLQRKAL</sequence>
<dbReference type="InterPro" id="IPR006073">
    <property type="entry name" value="GTP-bd"/>
</dbReference>
<dbReference type="Gene3D" id="3.40.50.300">
    <property type="entry name" value="P-loop containing nucleotide triphosphate hydrolases"/>
    <property type="match status" value="1"/>
</dbReference>
<comment type="caution">
    <text evidence="2">The sequence shown here is derived from an EMBL/GenBank/DDBJ whole genome shotgun (WGS) entry which is preliminary data.</text>
</comment>
<organism evidence="2 3">
    <name type="scientific">Panaeolus cyanescens</name>
    <dbReference type="NCBI Taxonomy" id="181874"/>
    <lineage>
        <taxon>Eukaryota</taxon>
        <taxon>Fungi</taxon>
        <taxon>Dikarya</taxon>
        <taxon>Basidiomycota</taxon>
        <taxon>Agaricomycotina</taxon>
        <taxon>Agaricomycetes</taxon>
        <taxon>Agaricomycetidae</taxon>
        <taxon>Agaricales</taxon>
        <taxon>Agaricineae</taxon>
        <taxon>Galeropsidaceae</taxon>
        <taxon>Panaeolus</taxon>
    </lineage>
</organism>
<evidence type="ECO:0000313" key="2">
    <source>
        <dbReference type="EMBL" id="PPQ74765.1"/>
    </source>
</evidence>
<name>A0A409W8H4_9AGAR</name>